<name>A0ABY5TQV5_9GAMM</name>
<accession>A0ABY5TQV5</accession>
<dbReference type="Proteomes" id="UP001059934">
    <property type="component" value="Chromosome"/>
</dbReference>
<sequence length="145" mass="15534">MIRFVSIVIVLWGLIVQPLMAAAMPAKMMMDSIHSSMVVEMVADADTPVYVDAHHDNHSESPGSTSKAPCHEKSPEASSSEHCDKCDNNCANSPCVTSCVMGSGTAVFQATSVNLDLNSSTLVISITETRSYGLPSRIFHPPKHS</sequence>
<reference evidence="2" key="1">
    <citation type="submission" date="2022-08" db="EMBL/GenBank/DDBJ databases">
        <title>Catabolic pathway analysis in culturable SAR92 clade bacteria reveals their overlooked roles in DMSP degradation in coastal seas.</title>
        <authorList>
            <person name="He X."/>
            <person name="Zhang X."/>
            <person name="Zhang Y."/>
        </authorList>
    </citation>
    <scope>NUCLEOTIDE SEQUENCE</scope>
    <source>
        <strain evidence="2">H455</strain>
    </source>
</reference>
<evidence type="ECO:0000256" key="1">
    <source>
        <dbReference type="SAM" id="MobiDB-lite"/>
    </source>
</evidence>
<keyword evidence="3" id="KW-1185">Reference proteome</keyword>
<feature type="compositionally biased region" description="Basic and acidic residues" evidence="1">
    <location>
        <begin position="69"/>
        <end position="83"/>
    </location>
</feature>
<gene>
    <name evidence="2" type="ORF">NYF23_03810</name>
</gene>
<evidence type="ECO:0008006" key="4">
    <source>
        <dbReference type="Google" id="ProtNLM"/>
    </source>
</evidence>
<evidence type="ECO:0000313" key="2">
    <source>
        <dbReference type="EMBL" id="UVW35745.1"/>
    </source>
</evidence>
<evidence type="ECO:0000313" key="3">
    <source>
        <dbReference type="Proteomes" id="UP001059934"/>
    </source>
</evidence>
<protein>
    <recommendedName>
        <fullName evidence="4">CopL family metal-binding regulatory protein</fullName>
    </recommendedName>
</protein>
<organism evidence="2 3">
    <name type="scientific">SAR92 clade bacterium H455</name>
    <dbReference type="NCBI Taxonomy" id="2974818"/>
    <lineage>
        <taxon>Bacteria</taxon>
        <taxon>Pseudomonadati</taxon>
        <taxon>Pseudomonadota</taxon>
        <taxon>Gammaproteobacteria</taxon>
        <taxon>Cellvibrionales</taxon>
        <taxon>Porticoccaceae</taxon>
        <taxon>SAR92 clade</taxon>
    </lineage>
</organism>
<proteinExistence type="predicted"/>
<dbReference type="EMBL" id="CP103416">
    <property type="protein sequence ID" value="UVW35745.1"/>
    <property type="molecule type" value="Genomic_DNA"/>
</dbReference>
<feature type="region of interest" description="Disordered" evidence="1">
    <location>
        <begin position="52"/>
        <end position="83"/>
    </location>
</feature>